<sequence length="360" mass="40356">MNQKLSKGLFDATNIRGCTIAFSSRVHIFRIQKVSSQPRLKDSQSYKYSVHVCTDPYETQPPVQIQSYPIIRECIDTIRVILSSIPAMLSPISPYTDQRKRLSIKEFGGIKAIDGAPGAESLLSSLKKYEKQEDKQLNIKPVKVGLLFDSSTSCGQNVIKSTKDEKDKKQQQQVDELETLSEREALLSSFYGISKQSSLQISSKISSSDSKGLEVISNQLDEFIVLSDHASPPPENASSPFVYWTLGAYGPSSQLTFTMSIERQSQSSSSGTGDKETPFMERVRRNVLRLPEFRIREILSNLKFQDTGLEPEDPDYEIKVQFISTVLINEDKEKQAKGAKLQASEGFIPLSQIEHDVRMA</sequence>
<evidence type="ECO:0000313" key="1">
    <source>
        <dbReference type="EMBL" id="KAA6388537.1"/>
    </source>
</evidence>
<gene>
    <name evidence="1" type="ORF">EZS28_015939</name>
</gene>
<protein>
    <submittedName>
        <fullName evidence="1">Uncharacterized protein</fullName>
    </submittedName>
</protein>
<dbReference type="Proteomes" id="UP000324800">
    <property type="component" value="Unassembled WGS sequence"/>
</dbReference>
<dbReference type="OrthoDB" id="3174329at2759"/>
<name>A0A5J4W0Y5_9EUKA</name>
<accession>A0A5J4W0Y5</accession>
<comment type="caution">
    <text evidence="1">The sequence shown here is derived from an EMBL/GenBank/DDBJ whole genome shotgun (WGS) entry which is preliminary data.</text>
</comment>
<dbReference type="EMBL" id="SNRW01003945">
    <property type="protein sequence ID" value="KAA6388537.1"/>
    <property type="molecule type" value="Genomic_DNA"/>
</dbReference>
<reference evidence="1 2" key="1">
    <citation type="submission" date="2019-03" db="EMBL/GenBank/DDBJ databases">
        <title>Single cell metagenomics reveals metabolic interactions within the superorganism composed of flagellate Streblomastix strix and complex community of Bacteroidetes bacteria on its surface.</title>
        <authorList>
            <person name="Treitli S.C."/>
            <person name="Kolisko M."/>
            <person name="Husnik F."/>
            <person name="Keeling P."/>
            <person name="Hampl V."/>
        </authorList>
    </citation>
    <scope>NUCLEOTIDE SEQUENCE [LARGE SCALE GENOMIC DNA]</scope>
    <source>
        <strain evidence="1">ST1C</strain>
    </source>
</reference>
<organism evidence="1 2">
    <name type="scientific">Streblomastix strix</name>
    <dbReference type="NCBI Taxonomy" id="222440"/>
    <lineage>
        <taxon>Eukaryota</taxon>
        <taxon>Metamonada</taxon>
        <taxon>Preaxostyla</taxon>
        <taxon>Oxymonadida</taxon>
        <taxon>Streblomastigidae</taxon>
        <taxon>Streblomastix</taxon>
    </lineage>
</organism>
<proteinExistence type="predicted"/>
<evidence type="ECO:0000313" key="2">
    <source>
        <dbReference type="Proteomes" id="UP000324800"/>
    </source>
</evidence>
<dbReference type="AlphaFoldDB" id="A0A5J4W0Y5"/>